<dbReference type="AlphaFoldDB" id="A0A095WZZ2"/>
<comment type="similarity">
    <text evidence="1 3">Belongs to the UreD family.</text>
</comment>
<evidence type="ECO:0000256" key="3">
    <source>
        <dbReference type="HAMAP-Rule" id="MF_01384"/>
    </source>
</evidence>
<accession>A0A095WZZ2</accession>
<dbReference type="RefSeq" id="WP_037328706.1">
    <property type="nucleotide sequence ID" value="NZ_JRMW01000043.1"/>
</dbReference>
<evidence type="ECO:0000256" key="1">
    <source>
        <dbReference type="ARBA" id="ARBA00007177"/>
    </source>
</evidence>
<keyword evidence="3" id="KW-0996">Nickel insertion</keyword>
<sequence>MKKTYARASRLYLEFENKDDTTILKDIYNSPPFLLMHTFKYGDFTKAMIMSSSPGILEGDMQEEKFYAKKNSKVLLSSQSYEKVYKMNENSFASRKVEIRGEEKSDFIFKLLPMILYKDADFREDIKVDLEKDARLIFSNCFVAGRIGRGESFEFKSYKTNLDINLDGMLIYTEKNLIRPREQNINELGLMEGYDHFLSMVAINFSDENNIGEIRNIIDKHSLKRGLKGGASYSFRNDIQIRILGKMGQDLIECEKEIIDYLIEKGGRICI</sequence>
<dbReference type="EMBL" id="JRMW01000043">
    <property type="protein sequence ID" value="KGF03036.1"/>
    <property type="molecule type" value="Genomic_DNA"/>
</dbReference>
<dbReference type="Pfam" id="PF01774">
    <property type="entry name" value="UreD"/>
    <property type="match status" value="1"/>
</dbReference>
<dbReference type="PANTHER" id="PTHR33643">
    <property type="entry name" value="UREASE ACCESSORY PROTEIN D"/>
    <property type="match status" value="1"/>
</dbReference>
<keyword evidence="2 3" id="KW-0143">Chaperone</keyword>
<dbReference type="HAMAP" id="MF_01384">
    <property type="entry name" value="UreD"/>
    <property type="match status" value="1"/>
</dbReference>
<dbReference type="OrthoDB" id="5328682at2"/>
<organism evidence="4 5">
    <name type="scientific">Anaerococcus lactolyticus S7-1-13</name>
    <dbReference type="NCBI Taxonomy" id="1284686"/>
    <lineage>
        <taxon>Bacteria</taxon>
        <taxon>Bacillati</taxon>
        <taxon>Bacillota</taxon>
        <taxon>Tissierellia</taxon>
        <taxon>Tissierellales</taxon>
        <taxon>Peptoniphilaceae</taxon>
        <taxon>Anaerococcus</taxon>
    </lineage>
</organism>
<dbReference type="GO" id="GO:0016151">
    <property type="term" value="F:nickel cation binding"/>
    <property type="evidence" value="ECO:0007669"/>
    <property type="project" value="UniProtKB-UniRule"/>
</dbReference>
<comment type="caution">
    <text evidence="4">The sequence shown here is derived from an EMBL/GenBank/DDBJ whole genome shotgun (WGS) entry which is preliminary data.</text>
</comment>
<dbReference type="GO" id="GO:0005737">
    <property type="term" value="C:cytoplasm"/>
    <property type="evidence" value="ECO:0007669"/>
    <property type="project" value="UniProtKB-SubCell"/>
</dbReference>
<gene>
    <name evidence="3" type="primary">ureD</name>
    <name evidence="4" type="ORF">HMPREF1630_08570</name>
</gene>
<reference evidence="4 5" key="1">
    <citation type="submission" date="2014-07" db="EMBL/GenBank/DDBJ databases">
        <authorList>
            <person name="McCorrison J."/>
            <person name="Sanka R."/>
            <person name="Torralba M."/>
            <person name="Gillis M."/>
            <person name="Haft D.H."/>
            <person name="Methe B."/>
            <person name="Sutton G."/>
            <person name="Nelson K.E."/>
        </authorList>
    </citation>
    <scope>NUCLEOTIDE SEQUENCE [LARGE SCALE GENOMIC DNA]</scope>
    <source>
        <strain evidence="4 5">S7-1-13</strain>
    </source>
</reference>
<comment type="subunit">
    <text evidence="3">UreD, UreF and UreG form a complex that acts as a GTP-hydrolysis-dependent molecular chaperone, activating the urease apoprotein by helping to assemble the nickel containing metallocenter of UreC. The UreE protein probably delivers the nickel.</text>
</comment>
<dbReference type="PANTHER" id="PTHR33643:SF1">
    <property type="entry name" value="UREASE ACCESSORY PROTEIN D"/>
    <property type="match status" value="1"/>
</dbReference>
<evidence type="ECO:0000313" key="4">
    <source>
        <dbReference type="EMBL" id="KGF03036.1"/>
    </source>
</evidence>
<keyword evidence="3" id="KW-0963">Cytoplasm</keyword>
<proteinExistence type="inferred from homology"/>
<evidence type="ECO:0000313" key="5">
    <source>
        <dbReference type="Proteomes" id="UP000029579"/>
    </source>
</evidence>
<evidence type="ECO:0000256" key="2">
    <source>
        <dbReference type="ARBA" id="ARBA00023186"/>
    </source>
</evidence>
<protein>
    <recommendedName>
        <fullName evidence="3">Urease accessory protein UreD</fullName>
    </recommendedName>
</protein>
<dbReference type="Proteomes" id="UP000029579">
    <property type="component" value="Unassembled WGS sequence"/>
</dbReference>
<name>A0A095WZZ2_9FIRM</name>
<dbReference type="eggNOG" id="COG0829">
    <property type="taxonomic scope" value="Bacteria"/>
</dbReference>
<dbReference type="InterPro" id="IPR002669">
    <property type="entry name" value="UreD"/>
</dbReference>
<comment type="subcellular location">
    <subcellularLocation>
        <location evidence="3">Cytoplasm</location>
    </subcellularLocation>
</comment>
<comment type="function">
    <text evidence="3">Required for maturation of urease via the functional incorporation of the urease nickel metallocenter.</text>
</comment>